<reference evidence="1" key="2">
    <citation type="submission" date="2014-06" db="EMBL/GenBank/DDBJ databases">
        <title>Draft genome sequence of Eubacterium siraeum (DSM 15702).</title>
        <authorList>
            <person name="Sudarsanam P."/>
            <person name="Ley R."/>
            <person name="Guruge J."/>
            <person name="Turnbaugh P.J."/>
            <person name="Mahowald M."/>
            <person name="Liep D."/>
            <person name="Gordon J."/>
        </authorList>
    </citation>
    <scope>NUCLEOTIDE SEQUENCE</scope>
    <source>
        <strain evidence="1">DSM 15702</strain>
    </source>
</reference>
<sequence length="51" mass="5918">MQYRYKHNITLRKDNDTVYSGHSAGYAGTFCLTAEICRCIIKIYNSRSVRV</sequence>
<gene>
    <name evidence="1" type="ORF">EUBSIR_00186</name>
</gene>
<evidence type="ECO:0000313" key="1">
    <source>
        <dbReference type="EMBL" id="EDS01940.1"/>
    </source>
</evidence>
<dbReference type="EMBL" id="ABCA03000024">
    <property type="protein sequence ID" value="EDS01940.1"/>
    <property type="molecule type" value="Genomic_DNA"/>
</dbReference>
<proteinExistence type="predicted"/>
<keyword evidence="2" id="KW-1185">Reference proteome</keyword>
<organism evidence="1 2">
    <name type="scientific">[Eubacterium] siraeum DSM 15702</name>
    <dbReference type="NCBI Taxonomy" id="428128"/>
    <lineage>
        <taxon>Bacteria</taxon>
        <taxon>Bacillati</taxon>
        <taxon>Bacillota</taxon>
        <taxon>Clostridia</taxon>
        <taxon>Eubacteriales</taxon>
        <taxon>Oscillospiraceae</taxon>
        <taxon>Oscillospiraceae incertae sedis</taxon>
    </lineage>
</organism>
<name>B0MK53_9FIRM</name>
<protein>
    <submittedName>
        <fullName evidence="1">Uncharacterized protein</fullName>
    </submittedName>
</protein>
<comment type="caution">
    <text evidence="1">The sequence shown here is derived from an EMBL/GenBank/DDBJ whole genome shotgun (WGS) entry which is preliminary data.</text>
</comment>
<dbReference type="Proteomes" id="UP000005326">
    <property type="component" value="Unassembled WGS sequence"/>
</dbReference>
<accession>B0MK53</accession>
<dbReference type="AlphaFoldDB" id="B0MK53"/>
<evidence type="ECO:0000313" key="2">
    <source>
        <dbReference type="Proteomes" id="UP000005326"/>
    </source>
</evidence>
<reference evidence="1" key="1">
    <citation type="submission" date="2007-10" db="EMBL/GenBank/DDBJ databases">
        <authorList>
            <person name="Fulton L."/>
            <person name="Clifton S."/>
            <person name="Fulton B."/>
            <person name="Xu J."/>
            <person name="Minx P."/>
            <person name="Pepin K.H."/>
            <person name="Johnson M."/>
            <person name="Thiruvilangam P."/>
            <person name="Bhonagiri V."/>
            <person name="Nash W.E."/>
            <person name="Mardis E.R."/>
            <person name="Wilson R.K."/>
        </authorList>
    </citation>
    <scope>NUCLEOTIDE SEQUENCE [LARGE SCALE GENOMIC DNA]</scope>
    <source>
        <strain evidence="1">DSM 15702</strain>
    </source>
</reference>